<evidence type="ECO:0000256" key="3">
    <source>
        <dbReference type="ARBA" id="ARBA00011284"/>
    </source>
</evidence>
<name>A0A1H2S0D2_THIRO</name>
<evidence type="ECO:0000313" key="7">
    <source>
        <dbReference type="EMBL" id="SDW25018.1"/>
    </source>
</evidence>
<evidence type="ECO:0000256" key="4">
    <source>
        <dbReference type="ARBA" id="ARBA00016274"/>
    </source>
</evidence>
<accession>A0A1H2S0D2</accession>
<dbReference type="GO" id="GO:0009399">
    <property type="term" value="P:nitrogen fixation"/>
    <property type="evidence" value="ECO:0007669"/>
    <property type="project" value="UniProtKB-UniRule"/>
</dbReference>
<dbReference type="STRING" id="1058.SAMN05421783_102244"/>
<comment type="similarity">
    <text evidence="2 6">Belongs to the NifW family.</text>
</comment>
<comment type="function">
    <text evidence="1 6">May protect the nitrogenase Fe-Mo protein from oxidative damage.</text>
</comment>
<comment type="subunit">
    <text evidence="3 6">Homotrimer; associates with NifD.</text>
</comment>
<evidence type="ECO:0000313" key="8">
    <source>
        <dbReference type="Proteomes" id="UP000198816"/>
    </source>
</evidence>
<protein>
    <recommendedName>
        <fullName evidence="4 6">Nitrogenase-stabilizing/protective protein NifW</fullName>
    </recommendedName>
</protein>
<dbReference type="EMBL" id="FNNZ01000002">
    <property type="protein sequence ID" value="SDW25018.1"/>
    <property type="molecule type" value="Genomic_DNA"/>
</dbReference>
<sequence>MSVSSSVEPRPVRQEIPRLLGRPVQTGRFVPDAVQESKRLNHATNTEMKETIMTDDEFDLDLEELSSAEDFLTYFEIDFDPSVVHVNRLHILQRFHDYLQQVDEMPDSGIARRALYAELLKSAYRDFVVSDAATEKVFRVFRMNEPKSVRVALSDLAEQMPHAARL</sequence>
<evidence type="ECO:0000256" key="6">
    <source>
        <dbReference type="HAMAP-Rule" id="MF_00529"/>
    </source>
</evidence>
<dbReference type="Proteomes" id="UP000198816">
    <property type="component" value="Unassembled WGS sequence"/>
</dbReference>
<gene>
    <name evidence="6" type="primary">nifW</name>
    <name evidence="7" type="ORF">SAMN05421783_102244</name>
</gene>
<keyword evidence="5 6" id="KW-0535">Nitrogen fixation</keyword>
<evidence type="ECO:0000256" key="5">
    <source>
        <dbReference type="ARBA" id="ARBA00023231"/>
    </source>
</evidence>
<keyword evidence="8" id="KW-1185">Reference proteome</keyword>
<evidence type="ECO:0000256" key="2">
    <source>
        <dbReference type="ARBA" id="ARBA00008351"/>
    </source>
</evidence>
<dbReference type="InterPro" id="IPR004893">
    <property type="entry name" value="NifW"/>
</dbReference>
<dbReference type="AlphaFoldDB" id="A0A1H2S0D2"/>
<proteinExistence type="inferred from homology"/>
<dbReference type="HAMAP" id="MF_00529">
    <property type="entry name" value="NifW"/>
    <property type="match status" value="1"/>
</dbReference>
<reference evidence="8" key="1">
    <citation type="submission" date="2016-10" db="EMBL/GenBank/DDBJ databases">
        <authorList>
            <person name="Varghese N."/>
            <person name="Submissions S."/>
        </authorList>
    </citation>
    <scope>NUCLEOTIDE SEQUENCE [LARGE SCALE GENOMIC DNA]</scope>
    <source>
        <strain evidence="8">DSM 217</strain>
    </source>
</reference>
<dbReference type="Pfam" id="PF03206">
    <property type="entry name" value="NifW"/>
    <property type="match status" value="1"/>
</dbReference>
<organism evidence="7 8">
    <name type="scientific">Thiocapsa roseopersicina</name>
    <dbReference type="NCBI Taxonomy" id="1058"/>
    <lineage>
        <taxon>Bacteria</taxon>
        <taxon>Pseudomonadati</taxon>
        <taxon>Pseudomonadota</taxon>
        <taxon>Gammaproteobacteria</taxon>
        <taxon>Chromatiales</taxon>
        <taxon>Chromatiaceae</taxon>
        <taxon>Thiocapsa</taxon>
    </lineage>
</organism>
<evidence type="ECO:0000256" key="1">
    <source>
        <dbReference type="ARBA" id="ARBA00002247"/>
    </source>
</evidence>